<keyword evidence="2" id="KW-1185">Reference proteome</keyword>
<sequence length="134" mass="14679">MSGPDPQSAYIGLSFICDRALPCPFHYFTLYDRAVIYGRGMDLERCLWYDTGNTPDHLPTESELHGFVDYASTLRTVPQNRAATARSAVSGLLLSSSGSRLSRHGPIVGRKEALFEITGSKITGYQYVASLVAT</sequence>
<reference evidence="1 2" key="1">
    <citation type="journal article" date="2024" name="Commun. Biol.">
        <title>Comparative genomic analysis of thermophilic fungi reveals convergent evolutionary adaptations and gene losses.</title>
        <authorList>
            <person name="Steindorff A.S."/>
            <person name="Aguilar-Pontes M.V."/>
            <person name="Robinson A.J."/>
            <person name="Andreopoulos B."/>
            <person name="LaButti K."/>
            <person name="Kuo A."/>
            <person name="Mondo S."/>
            <person name="Riley R."/>
            <person name="Otillar R."/>
            <person name="Haridas S."/>
            <person name="Lipzen A."/>
            <person name="Grimwood J."/>
            <person name="Schmutz J."/>
            <person name="Clum A."/>
            <person name="Reid I.D."/>
            <person name="Moisan M.C."/>
            <person name="Butler G."/>
            <person name="Nguyen T.T.M."/>
            <person name="Dewar K."/>
            <person name="Conant G."/>
            <person name="Drula E."/>
            <person name="Henrissat B."/>
            <person name="Hansel C."/>
            <person name="Singer S."/>
            <person name="Hutchinson M.I."/>
            <person name="de Vries R.P."/>
            <person name="Natvig D.O."/>
            <person name="Powell A.J."/>
            <person name="Tsang A."/>
            <person name="Grigoriev I.V."/>
        </authorList>
    </citation>
    <scope>NUCLEOTIDE SEQUENCE [LARGE SCALE GENOMIC DNA]</scope>
    <source>
        <strain evidence="1 2">CBS 494.80</strain>
    </source>
</reference>
<evidence type="ECO:0000313" key="1">
    <source>
        <dbReference type="EMBL" id="KAL2065336.1"/>
    </source>
</evidence>
<dbReference type="Proteomes" id="UP001595075">
    <property type="component" value="Unassembled WGS sequence"/>
</dbReference>
<name>A0ABR4C5X5_9HELO</name>
<proteinExistence type="predicted"/>
<gene>
    <name evidence="1" type="ORF">VTL71DRAFT_3005</name>
</gene>
<accession>A0ABR4C5X5</accession>
<comment type="caution">
    <text evidence="1">The sequence shown here is derived from an EMBL/GenBank/DDBJ whole genome shotgun (WGS) entry which is preliminary data.</text>
</comment>
<evidence type="ECO:0000313" key="2">
    <source>
        <dbReference type="Proteomes" id="UP001595075"/>
    </source>
</evidence>
<protein>
    <submittedName>
        <fullName evidence="1">Uncharacterized protein</fullName>
    </submittedName>
</protein>
<dbReference type="EMBL" id="JAZHXI010000012">
    <property type="protein sequence ID" value="KAL2065336.1"/>
    <property type="molecule type" value="Genomic_DNA"/>
</dbReference>
<organism evidence="1 2">
    <name type="scientific">Oculimacula yallundae</name>
    <dbReference type="NCBI Taxonomy" id="86028"/>
    <lineage>
        <taxon>Eukaryota</taxon>
        <taxon>Fungi</taxon>
        <taxon>Dikarya</taxon>
        <taxon>Ascomycota</taxon>
        <taxon>Pezizomycotina</taxon>
        <taxon>Leotiomycetes</taxon>
        <taxon>Helotiales</taxon>
        <taxon>Ploettnerulaceae</taxon>
        <taxon>Oculimacula</taxon>
    </lineage>
</organism>